<dbReference type="InterPro" id="IPR016865">
    <property type="entry name" value="RclC"/>
</dbReference>
<protein>
    <submittedName>
        <fullName evidence="2">Uncharacterized membrane protein YkgB</fullName>
    </submittedName>
</protein>
<dbReference type="Pfam" id="PF04224">
    <property type="entry name" value="DUF417"/>
    <property type="match status" value="1"/>
</dbReference>
<name>A0A1G8DH38_9FLAO</name>
<dbReference type="PIRSF" id="PIRSF028065">
    <property type="entry name" value="UCP028065"/>
    <property type="match status" value="1"/>
</dbReference>
<sequence>MKLKSFSTKKHTFGYYISLWGTVLILIWVGAYKFTPTEAKAIVPLIENHPLSYWMYNVLSVQAVSIVVGIVELLVALTLVLTLKYDAFKKYAGIGLCIIFLMTISYLFTTPGVWKTVDGFPLTDFFILKDLMYLGFGISLLESTQKQTV</sequence>
<dbReference type="STRING" id="702745.SAMN05421818_10711"/>
<evidence type="ECO:0000313" key="3">
    <source>
        <dbReference type="Proteomes" id="UP000243588"/>
    </source>
</evidence>
<dbReference type="InterPro" id="IPR007339">
    <property type="entry name" value="RclC-like"/>
</dbReference>
<evidence type="ECO:0000313" key="2">
    <source>
        <dbReference type="EMBL" id="SDH56953.1"/>
    </source>
</evidence>
<reference evidence="3" key="1">
    <citation type="submission" date="2016-10" db="EMBL/GenBank/DDBJ databases">
        <authorList>
            <person name="Varghese N."/>
            <person name="Submissions S."/>
        </authorList>
    </citation>
    <scope>NUCLEOTIDE SEQUENCE [LARGE SCALE GENOMIC DNA]</scope>
    <source>
        <strain evidence="3">DSM 23313</strain>
    </source>
</reference>
<feature type="transmembrane region" description="Helical" evidence="1">
    <location>
        <begin position="12"/>
        <end position="34"/>
    </location>
</feature>
<dbReference type="GO" id="GO:1901530">
    <property type="term" value="P:response to hypochlorite"/>
    <property type="evidence" value="ECO:0007669"/>
    <property type="project" value="TreeGrafter"/>
</dbReference>
<dbReference type="PANTHER" id="PTHR40106:SF1">
    <property type="entry name" value="INNER MEMBRANE PROTEIN RCLC"/>
    <property type="match status" value="1"/>
</dbReference>
<dbReference type="GO" id="GO:0005886">
    <property type="term" value="C:plasma membrane"/>
    <property type="evidence" value="ECO:0007669"/>
    <property type="project" value="TreeGrafter"/>
</dbReference>
<feature type="transmembrane region" description="Helical" evidence="1">
    <location>
        <begin position="91"/>
        <end position="108"/>
    </location>
</feature>
<proteinExistence type="predicted"/>
<dbReference type="PANTHER" id="PTHR40106">
    <property type="entry name" value="INNER MEMBRANE PROTEIN RCLC"/>
    <property type="match status" value="1"/>
</dbReference>
<feature type="transmembrane region" description="Helical" evidence="1">
    <location>
        <begin position="120"/>
        <end position="141"/>
    </location>
</feature>
<gene>
    <name evidence="2" type="ORF">SAMN05421818_10711</name>
</gene>
<keyword evidence="1" id="KW-0812">Transmembrane</keyword>
<dbReference type="AlphaFoldDB" id="A0A1G8DH38"/>
<evidence type="ECO:0000256" key="1">
    <source>
        <dbReference type="SAM" id="Phobius"/>
    </source>
</evidence>
<dbReference type="Proteomes" id="UP000243588">
    <property type="component" value="Unassembled WGS sequence"/>
</dbReference>
<keyword evidence="3" id="KW-1185">Reference proteome</keyword>
<keyword evidence="1" id="KW-0472">Membrane</keyword>
<accession>A0A1G8DH38</accession>
<organism evidence="2 3">
    <name type="scientific">Myroides phaeus</name>
    <dbReference type="NCBI Taxonomy" id="702745"/>
    <lineage>
        <taxon>Bacteria</taxon>
        <taxon>Pseudomonadati</taxon>
        <taxon>Bacteroidota</taxon>
        <taxon>Flavobacteriia</taxon>
        <taxon>Flavobacteriales</taxon>
        <taxon>Flavobacteriaceae</taxon>
        <taxon>Myroides</taxon>
    </lineage>
</organism>
<dbReference type="EMBL" id="FNDQ01000007">
    <property type="protein sequence ID" value="SDH56953.1"/>
    <property type="molecule type" value="Genomic_DNA"/>
</dbReference>
<dbReference type="RefSeq" id="WP_090407130.1">
    <property type="nucleotide sequence ID" value="NZ_FNDQ01000007.1"/>
</dbReference>
<feature type="transmembrane region" description="Helical" evidence="1">
    <location>
        <begin position="54"/>
        <end position="79"/>
    </location>
</feature>
<keyword evidence="1" id="KW-1133">Transmembrane helix</keyword>